<gene>
    <name evidence="1" type="ORF">APLA_LOCUS12356</name>
</gene>
<comment type="caution">
    <text evidence="1">The sequence shown here is derived from an EMBL/GenBank/DDBJ whole genome shotgun (WGS) entry which is preliminary data.</text>
</comment>
<reference evidence="1 2" key="1">
    <citation type="submission" date="2020-04" db="EMBL/GenBank/DDBJ databases">
        <authorList>
            <person name="Wallbank WR R."/>
            <person name="Pardo Diaz C."/>
            <person name="Kozak K."/>
            <person name="Martin S."/>
            <person name="Jiggins C."/>
            <person name="Moest M."/>
            <person name="Warren A I."/>
            <person name="Byers J.R.P. K."/>
            <person name="Montejo-Kovacevich G."/>
            <person name="Yen C E."/>
        </authorList>
    </citation>
    <scope>NUCLEOTIDE SEQUENCE [LARGE SCALE GENOMIC DNA]</scope>
</reference>
<dbReference type="Proteomes" id="UP000494106">
    <property type="component" value="Unassembled WGS sequence"/>
</dbReference>
<organism evidence="1 2">
    <name type="scientific">Arctia plantaginis</name>
    <name type="common">Wood tiger moth</name>
    <name type="synonym">Phalaena plantaginis</name>
    <dbReference type="NCBI Taxonomy" id="874455"/>
    <lineage>
        <taxon>Eukaryota</taxon>
        <taxon>Metazoa</taxon>
        <taxon>Ecdysozoa</taxon>
        <taxon>Arthropoda</taxon>
        <taxon>Hexapoda</taxon>
        <taxon>Insecta</taxon>
        <taxon>Pterygota</taxon>
        <taxon>Neoptera</taxon>
        <taxon>Endopterygota</taxon>
        <taxon>Lepidoptera</taxon>
        <taxon>Glossata</taxon>
        <taxon>Ditrysia</taxon>
        <taxon>Noctuoidea</taxon>
        <taxon>Erebidae</taxon>
        <taxon>Arctiinae</taxon>
        <taxon>Arctia</taxon>
    </lineage>
</organism>
<protein>
    <submittedName>
        <fullName evidence="1">Uncharacterized protein</fullName>
    </submittedName>
</protein>
<dbReference type="EMBL" id="CADEBC010000540">
    <property type="protein sequence ID" value="CAB3249880.1"/>
    <property type="molecule type" value="Genomic_DNA"/>
</dbReference>
<evidence type="ECO:0000313" key="2">
    <source>
        <dbReference type="Proteomes" id="UP000494106"/>
    </source>
</evidence>
<keyword evidence="2" id="KW-1185">Reference proteome</keyword>
<sequence>MTVEENSKNQGAWEERAEETLCVSVATGGAERVCDGVDFQGARRWLGRGVSIPAGRLRHGGGCGRRQ</sequence>
<dbReference type="AlphaFoldDB" id="A0A8S1AXA7"/>
<name>A0A8S1AXA7_ARCPL</name>
<evidence type="ECO:0000313" key="1">
    <source>
        <dbReference type="EMBL" id="CAB3249880.1"/>
    </source>
</evidence>
<accession>A0A8S1AXA7</accession>
<proteinExistence type="predicted"/>